<dbReference type="Proteomes" id="UP000008064">
    <property type="component" value="Unassembled WGS sequence"/>
</dbReference>
<sequence>MLSVSECEPPARAPSMHRNDLMYLVEILNGIQDLPEGLVDFQSNLSTFLLYPSILSALPVLSESELLLGEPSLDLASASEPHRPCPRGGITFALQRQGGEGIWRQQSSPWINISKNVNAIIATLSSARGGSDTHNPEAWLLNVKSAIQEGAYLDKSLMSVVARCKGLSGKDIAVNFLLMVNLMQLVTKCQSIKIRTDLSLNGIYNQEIAHLSNKPSKRMFQDWHSTGSKFAALAGGGSIYLLVLIASLGLHVSVAAMEGTSPWDLANLLRMPKKETVKGNLIIDHIIPTISRMRLSLLISMASMFSPAILAEHQLANEFDCTNISSSDHFFDSVIFNNFVLLKRDCVAWQSCYTFTICAGNPAIPLHQLGYNMLAPLEHSFLSRPYSPPLTDINEEEDCPLPNSYPSRFLSEENTTTIPTSYNHSLAANKVFQAEHDHNANVLWTEKERERAVRGHVATDTNDLRTQLQSLYQGGVKATCGTYLRIPASVILGQSLNIRNSDGSLMVFVCTSLPDCIRSSLQPKLLAAFENNEPPTQKPGQHDEDDMFEALHFSWYNRHCTIGDDAPTEISPLMLEREDGRRTNYSQMIPYLSKEIKDHSTIYRTIKVVFADLFHWIHDVIELQLPEEYKLLAEVASILPGNNLSPIFPFLSLVINLNVSTKGH</sequence>
<dbReference type="HOGENOM" id="CLU_027015_0_0_1"/>
<dbReference type="KEGG" id="sla:SERLADRAFT_439619"/>
<organism>
    <name type="scientific">Serpula lacrymans var. lacrymans (strain S7.9)</name>
    <name type="common">Dry rot fungus</name>
    <dbReference type="NCBI Taxonomy" id="578457"/>
    <lineage>
        <taxon>Eukaryota</taxon>
        <taxon>Fungi</taxon>
        <taxon>Dikarya</taxon>
        <taxon>Basidiomycota</taxon>
        <taxon>Agaricomycotina</taxon>
        <taxon>Agaricomycetes</taxon>
        <taxon>Agaricomycetidae</taxon>
        <taxon>Boletales</taxon>
        <taxon>Coniophorineae</taxon>
        <taxon>Serpulaceae</taxon>
        <taxon>Serpula</taxon>
    </lineage>
</organism>
<name>F8P111_SERL9</name>
<proteinExistence type="predicted"/>
<evidence type="ECO:0000313" key="1">
    <source>
        <dbReference type="EMBL" id="EGO22844.1"/>
    </source>
</evidence>
<accession>F8P111</accession>
<dbReference type="EMBL" id="GL945436">
    <property type="protein sequence ID" value="EGO22844.1"/>
    <property type="molecule type" value="Genomic_DNA"/>
</dbReference>
<dbReference type="OrthoDB" id="2660915at2759"/>
<gene>
    <name evidence="1" type="ORF">SERLADRAFT_439619</name>
</gene>
<protein>
    <submittedName>
        <fullName evidence="1">Uncharacterized protein</fullName>
    </submittedName>
</protein>
<dbReference type="AlphaFoldDB" id="F8P111"/>
<dbReference type="GeneID" id="18815226"/>
<reference evidence="1" key="1">
    <citation type="submission" date="2011-04" db="EMBL/GenBank/DDBJ databases">
        <title>Evolution of plant cell wall degrading machinery underlies the functional diversity of forest fungi.</title>
        <authorList>
            <consortium name="US DOE Joint Genome Institute (JGI-PGF)"/>
            <person name="Eastwood D.C."/>
            <person name="Floudas D."/>
            <person name="Binder M."/>
            <person name="Majcherczyk A."/>
            <person name="Schneider P."/>
            <person name="Aerts A."/>
            <person name="Asiegbu F.O."/>
            <person name="Baker S.E."/>
            <person name="Barry K."/>
            <person name="Bendiksby M."/>
            <person name="Blumentritt M."/>
            <person name="Coutinho P.M."/>
            <person name="Cullen D."/>
            <person name="Cullen D."/>
            <person name="Gathman A."/>
            <person name="Goodell B."/>
            <person name="Henrissat B."/>
            <person name="Ihrmark K."/>
            <person name="Kauserud H."/>
            <person name="Kohler A."/>
            <person name="LaButti K."/>
            <person name="Lapidus A."/>
            <person name="Lavin J.L."/>
            <person name="Lee Y.-H."/>
            <person name="Lindquist E."/>
            <person name="Lilly W."/>
            <person name="Lucas S."/>
            <person name="Morin E."/>
            <person name="Murat C."/>
            <person name="Oguiza J.A."/>
            <person name="Park J."/>
            <person name="Pisabarro A.G."/>
            <person name="Riley R."/>
            <person name="Rosling A."/>
            <person name="Salamov A."/>
            <person name="Schmidt O."/>
            <person name="Schmutz J."/>
            <person name="Skrede I."/>
            <person name="Stenlid J."/>
            <person name="Wiebenga A."/>
            <person name="Xie X."/>
            <person name="Kues U."/>
            <person name="Hibbett D.S."/>
            <person name="Hoffmeister D."/>
            <person name="Hogberg N."/>
            <person name="Martin F."/>
            <person name="Grigoriev I.V."/>
            <person name="Watkinson S.C."/>
        </authorList>
    </citation>
    <scope>NUCLEOTIDE SEQUENCE</scope>
    <source>
        <strain evidence="1">S7.9</strain>
    </source>
</reference>
<dbReference type="RefSeq" id="XP_007320084.1">
    <property type="nucleotide sequence ID" value="XM_007320022.1"/>
</dbReference>